<reference evidence="9 10" key="1">
    <citation type="submission" date="2016-10" db="EMBL/GenBank/DDBJ databases">
        <authorList>
            <person name="de Groot N.N."/>
        </authorList>
    </citation>
    <scope>NUCLEOTIDE SEQUENCE [LARGE SCALE GENOMIC DNA]</scope>
    <source>
        <strain evidence="9 10">DSM 29619</strain>
    </source>
</reference>
<evidence type="ECO:0000256" key="6">
    <source>
        <dbReference type="SAM" id="Phobius"/>
    </source>
</evidence>
<feature type="domain" description="HAMP" evidence="8">
    <location>
        <begin position="328"/>
        <end position="381"/>
    </location>
</feature>
<dbReference type="GO" id="GO:0004888">
    <property type="term" value="F:transmembrane signaling receptor activity"/>
    <property type="evidence" value="ECO:0007669"/>
    <property type="project" value="InterPro"/>
</dbReference>
<evidence type="ECO:0000313" key="9">
    <source>
        <dbReference type="EMBL" id="SFC70405.1"/>
    </source>
</evidence>
<sequence length="978" mass="104690">MPRFGISGKIVSALIVLSGLSIAVIGTLIYFDARSRLIEDGRRVLQRDAAVRAVMLTEWGKSVEGDIGFQATSPSVSFAVTSLAKALDRQKEKENGQSTGFDRSYNRSKEYFSLVADHGGYRDVVLTDASGRVVFSLRDRSAIGAQAGALDPTLGGLVGQMIAGKEPVARISDFARQGQGFRAFAGQVILSQDQVPIGAIVLELDSTRLAELSAVGEQPDDVAHSYVVDASGIILAGAPDLAGADAIAEGDIRMTGVFGDQDISRLDGEDPSFVAFAPVRILGKSFALIVEEAEYHLVADATDFGYSTLIRGTVLILLAGALAYGLTIFLVRPINRMTEALARMQGGDYSTRVQATRSGDELQVMGEALDGLRQELEVSLSHQAENIRRSAALQATSAALMMTDSDFNITYMNPAVISLLNDRLVDFRTVDANFDPYALIGVNMDRFHKLPEVVRKRLSRPENLPFSTDIHVGQAFIQLKVDAMQDDAGDSQGLVLEWLDVTELRGDQAVLKAIHEHQSKAEFDLSGRLGSCNARFREACQFADPSVASGQIDRDLVHFDGDKDLPVLDTVSKGDPVTGLFRHLPTDAIFEGGAFPIKDRSNATSAMLFIGKDISESHRQMAQAEAYRKQMAEVQTRVVETLSIGMKAISAGDLTHRLTQDLGSDYEQLRADFNSSTETLSQAIASVFDETSAMRQETAEIVKAADEMARRTEMQASTLQQTASSLDELTQSVASTSDGTQRANSLVSNARSSAQDSGEIVQAAEQAMSAISDSSKEVVEVISLIEDIAFQTNLLALNAGVEAARAGEAGRGFAVVATEVRALAQRCSDAASEISDLISRSGQHVSHGVELVGKTGAALKGIVESIAEVASHIDEIARAGEEQSKGLGQINQAVNDIDHNTQQNAAMFEETTAAAHALAHRVEALVGTVGQFNIGVGRDFSSKSVVSEIASPSEQKSSAATGTHGADSTSKSDEWREF</sequence>
<comment type="similarity">
    <text evidence="3">Belongs to the methyl-accepting chemotaxis (MCP) protein family.</text>
</comment>
<name>A0A1I1LBS1_9RHOB</name>
<evidence type="ECO:0000259" key="7">
    <source>
        <dbReference type="PROSITE" id="PS50111"/>
    </source>
</evidence>
<feature type="transmembrane region" description="Helical" evidence="6">
    <location>
        <begin position="314"/>
        <end position="334"/>
    </location>
</feature>
<dbReference type="GO" id="GO:0016020">
    <property type="term" value="C:membrane"/>
    <property type="evidence" value="ECO:0007669"/>
    <property type="project" value="UniProtKB-SubCell"/>
</dbReference>
<feature type="domain" description="Methyl-accepting transducer" evidence="7">
    <location>
        <begin position="690"/>
        <end position="919"/>
    </location>
</feature>
<proteinExistence type="inferred from homology"/>
<accession>A0A1I1LBS1</accession>
<dbReference type="PANTHER" id="PTHR43531:SF11">
    <property type="entry name" value="METHYL-ACCEPTING CHEMOTAXIS PROTEIN 3"/>
    <property type="match status" value="1"/>
</dbReference>
<comment type="subcellular location">
    <subcellularLocation>
        <location evidence="1">Membrane</location>
    </subcellularLocation>
</comment>
<dbReference type="Gene3D" id="3.30.450.20">
    <property type="entry name" value="PAS domain"/>
    <property type="match status" value="1"/>
</dbReference>
<keyword evidence="4" id="KW-0807">Transducer</keyword>
<keyword evidence="6" id="KW-0472">Membrane</keyword>
<dbReference type="Gene3D" id="1.10.287.950">
    <property type="entry name" value="Methyl-accepting chemotaxis protein"/>
    <property type="match status" value="1"/>
</dbReference>
<feature type="region of interest" description="Disordered" evidence="5">
    <location>
        <begin position="945"/>
        <end position="978"/>
    </location>
</feature>
<evidence type="ECO:0000313" key="10">
    <source>
        <dbReference type="Proteomes" id="UP000231644"/>
    </source>
</evidence>
<dbReference type="Gene3D" id="6.10.340.10">
    <property type="match status" value="1"/>
</dbReference>
<evidence type="ECO:0000256" key="1">
    <source>
        <dbReference type="ARBA" id="ARBA00004370"/>
    </source>
</evidence>
<keyword evidence="2" id="KW-0145">Chemotaxis</keyword>
<dbReference type="CDD" id="cd06225">
    <property type="entry name" value="HAMP"/>
    <property type="match status" value="1"/>
</dbReference>
<dbReference type="GO" id="GO:0007165">
    <property type="term" value="P:signal transduction"/>
    <property type="evidence" value="ECO:0007669"/>
    <property type="project" value="UniProtKB-KW"/>
</dbReference>
<evidence type="ECO:0000256" key="5">
    <source>
        <dbReference type="SAM" id="MobiDB-lite"/>
    </source>
</evidence>
<keyword evidence="10" id="KW-1185">Reference proteome</keyword>
<evidence type="ECO:0000256" key="2">
    <source>
        <dbReference type="ARBA" id="ARBA00022500"/>
    </source>
</evidence>
<dbReference type="InterPro" id="IPR051310">
    <property type="entry name" value="MCP_chemotaxis"/>
</dbReference>
<evidence type="ECO:0000259" key="8">
    <source>
        <dbReference type="PROSITE" id="PS50885"/>
    </source>
</evidence>
<dbReference type="InterPro" id="IPR004089">
    <property type="entry name" value="MCPsignal_dom"/>
</dbReference>
<dbReference type="SUPFAM" id="SSF158472">
    <property type="entry name" value="HAMP domain-like"/>
    <property type="match status" value="1"/>
</dbReference>
<dbReference type="PROSITE" id="PS50885">
    <property type="entry name" value="HAMP"/>
    <property type="match status" value="2"/>
</dbReference>
<keyword evidence="6" id="KW-1133">Transmembrane helix</keyword>
<organism evidence="9 10">
    <name type="scientific">Pseudooceanicola nitratireducens</name>
    <dbReference type="NCBI Taxonomy" id="517719"/>
    <lineage>
        <taxon>Bacteria</taxon>
        <taxon>Pseudomonadati</taxon>
        <taxon>Pseudomonadota</taxon>
        <taxon>Alphaproteobacteria</taxon>
        <taxon>Rhodobacterales</taxon>
        <taxon>Paracoccaceae</taxon>
        <taxon>Pseudooceanicola</taxon>
    </lineage>
</organism>
<dbReference type="EMBL" id="FOLX01000001">
    <property type="protein sequence ID" value="SFC70405.1"/>
    <property type="molecule type" value="Genomic_DNA"/>
</dbReference>
<dbReference type="Proteomes" id="UP000231644">
    <property type="component" value="Unassembled WGS sequence"/>
</dbReference>
<dbReference type="SMART" id="SM00304">
    <property type="entry name" value="HAMP"/>
    <property type="match status" value="2"/>
</dbReference>
<dbReference type="PRINTS" id="PR00260">
    <property type="entry name" value="CHEMTRNSDUCR"/>
</dbReference>
<evidence type="ECO:0000256" key="3">
    <source>
        <dbReference type="ARBA" id="ARBA00029447"/>
    </source>
</evidence>
<feature type="domain" description="HAMP" evidence="8">
    <location>
        <begin position="633"/>
        <end position="685"/>
    </location>
</feature>
<dbReference type="PROSITE" id="PS50111">
    <property type="entry name" value="CHEMOTAXIS_TRANSDUC_2"/>
    <property type="match status" value="1"/>
</dbReference>
<feature type="transmembrane region" description="Helical" evidence="6">
    <location>
        <begin position="12"/>
        <end position="33"/>
    </location>
</feature>
<dbReference type="SUPFAM" id="SSF58104">
    <property type="entry name" value="Methyl-accepting chemotaxis protein (MCP) signaling domain"/>
    <property type="match status" value="1"/>
</dbReference>
<keyword evidence="6" id="KW-0812">Transmembrane</keyword>
<dbReference type="Pfam" id="PF00015">
    <property type="entry name" value="MCPsignal"/>
    <property type="match status" value="1"/>
</dbReference>
<dbReference type="InterPro" id="IPR004090">
    <property type="entry name" value="Chemotax_Me-accpt_rcpt"/>
</dbReference>
<protein>
    <submittedName>
        <fullName evidence="9">Methyl-accepting chemotaxis protein</fullName>
    </submittedName>
</protein>
<dbReference type="STRING" id="517719.SAMN05421762_1868"/>
<dbReference type="RefSeq" id="WP_093453581.1">
    <property type="nucleotide sequence ID" value="NZ_FNZG01000004.1"/>
</dbReference>
<evidence type="ECO:0000256" key="4">
    <source>
        <dbReference type="PROSITE-ProRule" id="PRU00284"/>
    </source>
</evidence>
<gene>
    <name evidence="9" type="ORF">SAMN05421762_1868</name>
</gene>
<dbReference type="PANTHER" id="PTHR43531">
    <property type="entry name" value="PROTEIN ICFG"/>
    <property type="match status" value="1"/>
</dbReference>
<dbReference type="OrthoDB" id="354287at2"/>
<dbReference type="CDD" id="cd11386">
    <property type="entry name" value="MCP_signal"/>
    <property type="match status" value="1"/>
</dbReference>
<dbReference type="Pfam" id="PF00672">
    <property type="entry name" value="HAMP"/>
    <property type="match status" value="1"/>
</dbReference>
<dbReference type="GO" id="GO:0006935">
    <property type="term" value="P:chemotaxis"/>
    <property type="evidence" value="ECO:0007669"/>
    <property type="project" value="UniProtKB-KW"/>
</dbReference>
<dbReference type="SMART" id="SM00283">
    <property type="entry name" value="MA"/>
    <property type="match status" value="1"/>
</dbReference>
<feature type="compositionally biased region" description="Polar residues" evidence="5">
    <location>
        <begin position="945"/>
        <end position="969"/>
    </location>
</feature>
<dbReference type="AlphaFoldDB" id="A0A1I1LBS1"/>
<dbReference type="FunFam" id="1.10.287.950:FF:000001">
    <property type="entry name" value="Methyl-accepting chemotaxis sensory transducer"/>
    <property type="match status" value="1"/>
</dbReference>
<dbReference type="InterPro" id="IPR003660">
    <property type="entry name" value="HAMP_dom"/>
</dbReference>